<dbReference type="PANTHER" id="PTHR13479:SF40">
    <property type="entry name" value="SMALL RIBOSOMAL SUBUNIT PROTEIN BS18M"/>
    <property type="match status" value="1"/>
</dbReference>
<comment type="subunit">
    <text evidence="2 7">Part of the 30S ribosomal subunit.</text>
</comment>
<evidence type="ECO:0000256" key="3">
    <source>
        <dbReference type="ARBA" id="ARBA00022884"/>
    </source>
</evidence>
<sequence length="83" mass="9798">MKSFDSPVFSFSKNNFQKQTAKLERLGVINYKNIFLLRKYISIEGKILPRRLTNLNSKQQRDMAKAIKNARIMGFLPFARRIF</sequence>
<dbReference type="PANTHER" id="PTHR13479">
    <property type="entry name" value="30S RIBOSOMAL PROTEIN S18"/>
    <property type="match status" value="1"/>
</dbReference>
<reference evidence="9" key="1">
    <citation type="submission" date="2016-03" db="EMBL/GenBank/DDBJ databases">
        <title>The 'other' coral symbiont: Ostreobium diversity and distribution.</title>
        <authorList>
            <person name="del Campo J."/>
            <person name="Pombert J.-F."/>
            <person name="Slapeta J."/>
            <person name="Larkum A."/>
            <person name="Keeling P.J."/>
        </authorList>
    </citation>
    <scope>NUCLEOTIDE SEQUENCE</scope>
    <source>
        <strain evidence="9">OS1B</strain>
    </source>
</reference>
<comment type="subcellular location">
    <subcellularLocation>
        <location evidence="7">Plastid</location>
        <location evidence="7">Chloroplast</location>
    </subcellularLocation>
</comment>
<geneLocation type="chloroplast" evidence="9"/>
<dbReference type="GO" id="GO:0070181">
    <property type="term" value="F:small ribosomal subunit rRNA binding"/>
    <property type="evidence" value="ECO:0007669"/>
    <property type="project" value="TreeGrafter"/>
</dbReference>
<dbReference type="GO" id="GO:0005763">
    <property type="term" value="C:mitochondrial small ribosomal subunit"/>
    <property type="evidence" value="ECO:0007669"/>
    <property type="project" value="TreeGrafter"/>
</dbReference>
<dbReference type="InterPro" id="IPR001648">
    <property type="entry name" value="Ribosomal_bS18"/>
</dbReference>
<dbReference type="GO" id="GO:0003735">
    <property type="term" value="F:structural constituent of ribosome"/>
    <property type="evidence" value="ECO:0007669"/>
    <property type="project" value="InterPro"/>
</dbReference>
<gene>
    <name evidence="7 9" type="primary">rps18</name>
</gene>
<dbReference type="InterPro" id="IPR036870">
    <property type="entry name" value="Ribosomal_bS18_sf"/>
</dbReference>
<dbReference type="SUPFAM" id="SSF46911">
    <property type="entry name" value="Ribosomal protein S18"/>
    <property type="match status" value="1"/>
</dbReference>
<keyword evidence="9" id="KW-0934">Plastid</keyword>
<dbReference type="HAMAP" id="MF_00270">
    <property type="entry name" value="Ribosomal_bS18"/>
    <property type="match status" value="1"/>
</dbReference>
<protein>
    <recommendedName>
        <fullName evidence="6 7">Small ribosomal subunit protein bS18c</fullName>
    </recommendedName>
</protein>
<dbReference type="AlphaFoldDB" id="A0A173CTD6"/>
<dbReference type="NCBIfam" id="TIGR00165">
    <property type="entry name" value="S18"/>
    <property type="match status" value="1"/>
</dbReference>
<keyword evidence="3 7" id="KW-0694">RNA-binding</keyword>
<dbReference type="Pfam" id="PF01084">
    <property type="entry name" value="Ribosomal_S18"/>
    <property type="match status" value="1"/>
</dbReference>
<keyword evidence="4 7" id="KW-0689">Ribosomal protein</keyword>
<dbReference type="Gene3D" id="4.10.640.10">
    <property type="entry name" value="Ribosomal protein S18"/>
    <property type="match status" value="1"/>
</dbReference>
<accession>A0A173CTD6</accession>
<evidence type="ECO:0000313" key="9">
    <source>
        <dbReference type="EMBL" id="ANG44421.1"/>
    </source>
</evidence>
<evidence type="ECO:0000256" key="7">
    <source>
        <dbReference type="HAMAP-Rule" id="MF_00270"/>
    </source>
</evidence>
<keyword evidence="7" id="KW-0699">rRNA-binding</keyword>
<dbReference type="GO" id="GO:0006412">
    <property type="term" value="P:translation"/>
    <property type="evidence" value="ECO:0007669"/>
    <property type="project" value="UniProtKB-UniRule"/>
</dbReference>
<evidence type="ECO:0000256" key="6">
    <source>
        <dbReference type="ARBA" id="ARBA00035266"/>
    </source>
</evidence>
<comment type="similarity">
    <text evidence="1 7 8">Belongs to the bacterial ribosomal protein bS18 family.</text>
</comment>
<proteinExistence type="inferred from homology"/>
<keyword evidence="5 7" id="KW-0687">Ribonucleoprotein</keyword>
<dbReference type="EMBL" id="KU979013">
    <property type="protein sequence ID" value="ANG44421.1"/>
    <property type="molecule type" value="Genomic_DNA"/>
</dbReference>
<evidence type="ECO:0000256" key="2">
    <source>
        <dbReference type="ARBA" id="ARBA00011458"/>
    </source>
</evidence>
<evidence type="ECO:0000256" key="1">
    <source>
        <dbReference type="ARBA" id="ARBA00005589"/>
    </source>
</evidence>
<dbReference type="PRINTS" id="PR00974">
    <property type="entry name" value="RIBOSOMALS18"/>
</dbReference>
<keyword evidence="9" id="KW-0150">Chloroplast</keyword>
<evidence type="ECO:0000256" key="4">
    <source>
        <dbReference type="ARBA" id="ARBA00022980"/>
    </source>
</evidence>
<evidence type="ECO:0000256" key="5">
    <source>
        <dbReference type="ARBA" id="ARBA00023274"/>
    </source>
</evidence>
<dbReference type="GO" id="GO:0009507">
    <property type="term" value="C:chloroplast"/>
    <property type="evidence" value="ECO:0007669"/>
    <property type="project" value="UniProtKB-SubCell"/>
</dbReference>
<organism evidence="9">
    <name type="scientific">Ostreobium sp. OS1B</name>
    <dbReference type="NCBI Taxonomy" id="1851547"/>
    <lineage>
        <taxon>Eukaryota</taxon>
        <taxon>Viridiplantae</taxon>
        <taxon>Chlorophyta</taxon>
        <taxon>core chlorophytes</taxon>
        <taxon>Ulvophyceae</taxon>
        <taxon>TCBD clade</taxon>
        <taxon>Bryopsidales</taxon>
        <taxon>Ostreobineae</taxon>
        <taxon>Ostreobiaceae</taxon>
        <taxon>Ostreobium</taxon>
    </lineage>
</organism>
<evidence type="ECO:0000256" key="8">
    <source>
        <dbReference type="RuleBase" id="RU003910"/>
    </source>
</evidence>
<name>A0A173CTD6_9CHLO</name>